<evidence type="ECO:0008006" key="3">
    <source>
        <dbReference type="Google" id="ProtNLM"/>
    </source>
</evidence>
<reference evidence="1" key="1">
    <citation type="submission" date="2022-03" db="EMBL/GenBank/DDBJ databases">
        <authorList>
            <person name="Tunstrom K."/>
        </authorList>
    </citation>
    <scope>NUCLEOTIDE SEQUENCE</scope>
</reference>
<dbReference type="AlphaFoldDB" id="A0AAU9ULN1"/>
<name>A0AAU9ULN1_EUPED</name>
<comment type="caution">
    <text evidence="1">The sequence shown here is derived from an EMBL/GenBank/DDBJ whole genome shotgun (WGS) entry which is preliminary data.</text>
</comment>
<dbReference type="GO" id="GO:0061630">
    <property type="term" value="F:ubiquitin protein ligase activity"/>
    <property type="evidence" value="ECO:0007669"/>
    <property type="project" value="InterPro"/>
</dbReference>
<accession>A0AAU9ULN1</accession>
<dbReference type="InterPro" id="IPR033263">
    <property type="entry name" value="RNF180"/>
</dbReference>
<protein>
    <recommendedName>
        <fullName evidence="3">E3 ubiquitin-protein ligase RNF180</fullName>
    </recommendedName>
</protein>
<dbReference type="GO" id="GO:0005789">
    <property type="term" value="C:endoplasmic reticulum membrane"/>
    <property type="evidence" value="ECO:0007669"/>
    <property type="project" value="TreeGrafter"/>
</dbReference>
<dbReference type="Proteomes" id="UP001153954">
    <property type="component" value="Unassembled WGS sequence"/>
</dbReference>
<dbReference type="PANTHER" id="PTHR46717:SF1">
    <property type="entry name" value="E3 UBIQUITIN-PROTEIN LIGASE RNF180"/>
    <property type="match status" value="1"/>
</dbReference>
<organism evidence="1 2">
    <name type="scientific">Euphydryas editha</name>
    <name type="common">Edith's checkerspot</name>
    <dbReference type="NCBI Taxonomy" id="104508"/>
    <lineage>
        <taxon>Eukaryota</taxon>
        <taxon>Metazoa</taxon>
        <taxon>Ecdysozoa</taxon>
        <taxon>Arthropoda</taxon>
        <taxon>Hexapoda</taxon>
        <taxon>Insecta</taxon>
        <taxon>Pterygota</taxon>
        <taxon>Neoptera</taxon>
        <taxon>Endopterygota</taxon>
        <taxon>Lepidoptera</taxon>
        <taxon>Glossata</taxon>
        <taxon>Ditrysia</taxon>
        <taxon>Papilionoidea</taxon>
        <taxon>Nymphalidae</taxon>
        <taxon>Nymphalinae</taxon>
        <taxon>Euphydryas</taxon>
    </lineage>
</organism>
<gene>
    <name evidence="1" type="ORF">EEDITHA_LOCUS14848</name>
</gene>
<dbReference type="GO" id="GO:0042428">
    <property type="term" value="P:serotonin metabolic process"/>
    <property type="evidence" value="ECO:0007669"/>
    <property type="project" value="TreeGrafter"/>
</dbReference>
<proteinExistence type="predicted"/>
<dbReference type="GO" id="GO:0000209">
    <property type="term" value="P:protein polyubiquitination"/>
    <property type="evidence" value="ECO:0007669"/>
    <property type="project" value="InterPro"/>
</dbReference>
<dbReference type="GO" id="GO:0032436">
    <property type="term" value="P:positive regulation of proteasomal ubiquitin-dependent protein catabolic process"/>
    <property type="evidence" value="ECO:0007669"/>
    <property type="project" value="TreeGrafter"/>
</dbReference>
<dbReference type="GO" id="GO:0031624">
    <property type="term" value="F:ubiquitin conjugating enzyme binding"/>
    <property type="evidence" value="ECO:0007669"/>
    <property type="project" value="TreeGrafter"/>
</dbReference>
<evidence type="ECO:0000313" key="2">
    <source>
        <dbReference type="Proteomes" id="UP001153954"/>
    </source>
</evidence>
<sequence length="117" mass="13244">MPNDRRTGNVKCHKCRHILLEDMNGTYTSVCSKSCASNNNKNFVYLVEDNLPAWIKQKVEEEQWTKGKLHCESCKSKLGSFDFVSGRKCDCGDSVLPPVYLVTSQVDIPISLPNLYK</sequence>
<keyword evidence="2" id="KW-1185">Reference proteome</keyword>
<dbReference type="GO" id="GO:0042415">
    <property type="term" value="P:norepinephrine metabolic process"/>
    <property type="evidence" value="ECO:0007669"/>
    <property type="project" value="TreeGrafter"/>
</dbReference>
<dbReference type="EMBL" id="CAKOGL010000022">
    <property type="protein sequence ID" value="CAH2099926.1"/>
    <property type="molecule type" value="Genomic_DNA"/>
</dbReference>
<evidence type="ECO:0000313" key="1">
    <source>
        <dbReference type="EMBL" id="CAH2099926.1"/>
    </source>
</evidence>
<dbReference type="PANTHER" id="PTHR46717">
    <property type="entry name" value="E3 UBIQUITIN-PROTEIN LIGASE RNF180"/>
    <property type="match status" value="1"/>
</dbReference>